<dbReference type="EMBL" id="CAJPWZ010002912">
    <property type="protein sequence ID" value="CAG2247675.1"/>
    <property type="molecule type" value="Genomic_DNA"/>
</dbReference>
<dbReference type="SUPFAM" id="SSF50630">
    <property type="entry name" value="Acid proteases"/>
    <property type="match status" value="1"/>
</dbReference>
<dbReference type="OrthoDB" id="154058at2759"/>
<evidence type="ECO:0000313" key="2">
    <source>
        <dbReference type="Proteomes" id="UP000683360"/>
    </source>
</evidence>
<dbReference type="Gene3D" id="2.40.70.10">
    <property type="entry name" value="Acid Proteases"/>
    <property type="match status" value="1"/>
</dbReference>
<organism evidence="1 2">
    <name type="scientific">Mytilus edulis</name>
    <name type="common">Blue mussel</name>
    <dbReference type="NCBI Taxonomy" id="6550"/>
    <lineage>
        <taxon>Eukaryota</taxon>
        <taxon>Metazoa</taxon>
        <taxon>Spiralia</taxon>
        <taxon>Lophotrochozoa</taxon>
        <taxon>Mollusca</taxon>
        <taxon>Bivalvia</taxon>
        <taxon>Autobranchia</taxon>
        <taxon>Pteriomorphia</taxon>
        <taxon>Mytilida</taxon>
        <taxon>Mytiloidea</taxon>
        <taxon>Mytilidae</taxon>
        <taxon>Mytilinae</taxon>
        <taxon>Mytilus</taxon>
    </lineage>
</organism>
<name>A0A8S3UNE2_MYTED</name>
<protein>
    <recommendedName>
        <fullName evidence="3">Peptidase A2 domain-containing protein</fullName>
    </recommendedName>
</protein>
<keyword evidence="2" id="KW-1185">Reference proteome</keyword>
<accession>A0A8S3UNE2</accession>
<proteinExistence type="predicted"/>
<gene>
    <name evidence="1" type="ORF">MEDL_59515</name>
</gene>
<dbReference type="InterPro" id="IPR021109">
    <property type="entry name" value="Peptidase_aspartic_dom_sf"/>
</dbReference>
<dbReference type="Proteomes" id="UP000683360">
    <property type="component" value="Unassembled WGS sequence"/>
</dbReference>
<sequence>MDKQIKGPLIVRLSAISNNCWFANVEIGGLDTNMLIDTGSAVTLISKENYDELKCDKSKLIKVTSTLATADGEPLTVLEETKLSITLWDTGKGRLCSPLVDVQLIREGSLDIRCARVHLAETVHIPAHCEMFVTGKIRGHFPSTKDGCLEPLDRFRGGEHVIIPKSLTDTTKTNIVFSIMNPTPNPKILKKIYRWPRYTLSNRYSLVNLDRKRK</sequence>
<dbReference type="AlphaFoldDB" id="A0A8S3UNE2"/>
<comment type="caution">
    <text evidence="1">The sequence shown here is derived from an EMBL/GenBank/DDBJ whole genome shotgun (WGS) entry which is preliminary data.</text>
</comment>
<evidence type="ECO:0000313" key="1">
    <source>
        <dbReference type="EMBL" id="CAG2247675.1"/>
    </source>
</evidence>
<reference evidence="1" key="1">
    <citation type="submission" date="2021-03" db="EMBL/GenBank/DDBJ databases">
        <authorList>
            <person name="Bekaert M."/>
        </authorList>
    </citation>
    <scope>NUCLEOTIDE SEQUENCE</scope>
</reference>
<dbReference type="Pfam" id="PF13650">
    <property type="entry name" value="Asp_protease_2"/>
    <property type="match status" value="1"/>
</dbReference>
<evidence type="ECO:0008006" key="3">
    <source>
        <dbReference type="Google" id="ProtNLM"/>
    </source>
</evidence>